<feature type="transmembrane region" description="Helical" evidence="2">
    <location>
        <begin position="321"/>
        <end position="341"/>
    </location>
</feature>
<evidence type="ECO:0000313" key="3">
    <source>
        <dbReference type="EMBL" id="OEV04476.1"/>
    </source>
</evidence>
<feature type="region of interest" description="Disordered" evidence="1">
    <location>
        <begin position="171"/>
        <end position="198"/>
    </location>
</feature>
<feature type="transmembrane region" description="Helical" evidence="2">
    <location>
        <begin position="262"/>
        <end position="279"/>
    </location>
</feature>
<evidence type="ECO:0000313" key="4">
    <source>
        <dbReference type="Proteomes" id="UP000176101"/>
    </source>
</evidence>
<dbReference type="Proteomes" id="UP000176101">
    <property type="component" value="Unassembled WGS sequence"/>
</dbReference>
<dbReference type="AlphaFoldDB" id="A0A1E7KKQ6"/>
<evidence type="ECO:0000256" key="1">
    <source>
        <dbReference type="SAM" id="MobiDB-lite"/>
    </source>
</evidence>
<sequence>MPHRRFDRRVMALLEVRGGEHDQTEAKAACEARGWPVVEDLPRGEGVSAGVLTPAAGSRLLWVEVRLFGAARRAERGAAWRVQRMARKSRLEVYVRRAEVLDHDRELLPEWQAHTIAHRPAVPDRTDAGASQWRAYRWARTLARLTEHAGWRDAGIAVTGTPSEARRLARMPREGGAAGRRDLDVRARDGRARTPGSLSREDDLNGRLSVLSVWMVATAWLAVLARDNAGVTRLVTVCLALLTFGAAVWCGGRLAPERPRPGAVVTGLVVLFAVSLWLGDPFNSTYRLSSPQALLIVVGTVVAVGLWLLVRQWTLGEWLTWGGPILATLVVSSLVAAGSVLHAFYADGLALSPGDLEVAGIWQVIAAVELVSLCAPLLLVPACYGLAKHHHYVRSASFGGLTAVVILLALGALALQQIMGSASQAVGEVKAAAEERGELPSYFGVRPAWTCVRPVVPRDELASRGGRIDPDHPYVSFGMAGADVVLMDAEGENSLKLPAKQVRLVPADAPYESCARS</sequence>
<name>A0A1E7KKQ6_9ACTN</name>
<gene>
    <name evidence="3" type="ORF">AN216_06025</name>
</gene>
<feature type="transmembrane region" description="Helical" evidence="2">
    <location>
        <begin position="291"/>
        <end position="309"/>
    </location>
</feature>
<organism evidence="3 4">
    <name type="scientific">Streptomyces oceani</name>
    <dbReference type="NCBI Taxonomy" id="1075402"/>
    <lineage>
        <taxon>Bacteria</taxon>
        <taxon>Bacillati</taxon>
        <taxon>Actinomycetota</taxon>
        <taxon>Actinomycetes</taxon>
        <taxon>Kitasatosporales</taxon>
        <taxon>Streptomycetaceae</taxon>
        <taxon>Streptomyces</taxon>
    </lineage>
</organism>
<protein>
    <recommendedName>
        <fullName evidence="5">NnrS multi-domain protein</fullName>
    </recommendedName>
</protein>
<accession>A0A1E7KKQ6</accession>
<dbReference type="STRING" id="1075402.AN216_06025"/>
<comment type="caution">
    <text evidence="3">The sequence shown here is derived from an EMBL/GenBank/DDBJ whole genome shotgun (WGS) entry which is preliminary data.</text>
</comment>
<reference evidence="3 4" key="1">
    <citation type="journal article" date="2016" name="Front. Microbiol.">
        <title>Comparative Genomics Analysis of Streptomyces Species Reveals Their Adaptation to the Marine Environment and Their Diversity at the Genomic Level.</title>
        <authorList>
            <person name="Tian X."/>
            <person name="Zhang Z."/>
            <person name="Yang T."/>
            <person name="Chen M."/>
            <person name="Li J."/>
            <person name="Chen F."/>
            <person name="Yang J."/>
            <person name="Li W."/>
            <person name="Zhang B."/>
            <person name="Zhang Z."/>
            <person name="Wu J."/>
            <person name="Zhang C."/>
            <person name="Long L."/>
            <person name="Xiao J."/>
        </authorList>
    </citation>
    <scope>NUCLEOTIDE SEQUENCE [LARGE SCALE GENOMIC DNA]</scope>
    <source>
        <strain evidence="3 4">SCSIO 02100</strain>
    </source>
</reference>
<keyword evidence="2" id="KW-1133">Transmembrane helix</keyword>
<feature type="transmembrane region" description="Helical" evidence="2">
    <location>
        <begin position="231"/>
        <end position="250"/>
    </location>
</feature>
<evidence type="ECO:0008006" key="5">
    <source>
        <dbReference type="Google" id="ProtNLM"/>
    </source>
</evidence>
<keyword evidence="2" id="KW-0812">Transmembrane</keyword>
<keyword evidence="4" id="KW-1185">Reference proteome</keyword>
<feature type="compositionally biased region" description="Basic and acidic residues" evidence="1">
    <location>
        <begin position="171"/>
        <end position="192"/>
    </location>
</feature>
<feature type="transmembrane region" description="Helical" evidence="2">
    <location>
        <begin position="396"/>
        <end position="415"/>
    </location>
</feature>
<proteinExistence type="predicted"/>
<keyword evidence="2" id="KW-0472">Membrane</keyword>
<evidence type="ECO:0000256" key="2">
    <source>
        <dbReference type="SAM" id="Phobius"/>
    </source>
</evidence>
<dbReference type="EMBL" id="LJGU01000113">
    <property type="protein sequence ID" value="OEV04476.1"/>
    <property type="molecule type" value="Genomic_DNA"/>
</dbReference>
<feature type="transmembrane region" description="Helical" evidence="2">
    <location>
        <begin position="361"/>
        <end position="384"/>
    </location>
</feature>
<feature type="transmembrane region" description="Helical" evidence="2">
    <location>
        <begin position="208"/>
        <end position="225"/>
    </location>
</feature>